<organism evidence="2 3">
    <name type="scientific">Croceicoccus ponticola</name>
    <dbReference type="NCBI Taxonomy" id="2217664"/>
    <lineage>
        <taxon>Bacteria</taxon>
        <taxon>Pseudomonadati</taxon>
        <taxon>Pseudomonadota</taxon>
        <taxon>Alphaproteobacteria</taxon>
        <taxon>Sphingomonadales</taxon>
        <taxon>Erythrobacteraceae</taxon>
        <taxon>Croceicoccus</taxon>
    </lineage>
</organism>
<protein>
    <submittedName>
        <fullName evidence="2">DUF983 domain-containing protein</fullName>
    </submittedName>
</protein>
<dbReference type="RefSeq" id="WP_127610963.1">
    <property type="nucleotide sequence ID" value="NZ_RXOL01000001.1"/>
</dbReference>
<proteinExistence type="predicted"/>
<keyword evidence="1" id="KW-0812">Transmembrane</keyword>
<keyword evidence="3" id="KW-1185">Reference proteome</keyword>
<evidence type="ECO:0000313" key="2">
    <source>
        <dbReference type="EMBL" id="RVQ68777.1"/>
    </source>
</evidence>
<reference evidence="2 3" key="1">
    <citation type="submission" date="2018-12" db="EMBL/GenBank/DDBJ databases">
        <title>Croceicoccus ponticola sp. nov., a lipolytic bacterium isolated from seawater.</title>
        <authorList>
            <person name="Yoon J.-H."/>
        </authorList>
    </citation>
    <scope>NUCLEOTIDE SEQUENCE [LARGE SCALE GENOMIC DNA]</scope>
    <source>
        <strain evidence="2 3">GM-16</strain>
    </source>
</reference>
<evidence type="ECO:0000256" key="1">
    <source>
        <dbReference type="SAM" id="Phobius"/>
    </source>
</evidence>
<sequence>MSLNVAPSDGKFAWILKCGWKGLCPRCGQGRMFRKWLKLTDQCPVCALDYSFAAPDDGPAFFSLCIVAFPLTFVAVWIQAALDPPFWVHLVTSLPLLVFGCIFPLQPIKGWLVASQFANDAQEAGTEKLWAQLNASAKKLRPEVGDE</sequence>
<evidence type="ECO:0000313" key="3">
    <source>
        <dbReference type="Proteomes" id="UP000283003"/>
    </source>
</evidence>
<feature type="transmembrane region" description="Helical" evidence="1">
    <location>
        <begin position="60"/>
        <end position="80"/>
    </location>
</feature>
<dbReference type="Proteomes" id="UP000283003">
    <property type="component" value="Unassembled WGS sequence"/>
</dbReference>
<accession>A0A437GZI2</accession>
<dbReference type="EMBL" id="RXOL01000001">
    <property type="protein sequence ID" value="RVQ68777.1"/>
    <property type="molecule type" value="Genomic_DNA"/>
</dbReference>
<gene>
    <name evidence="2" type="ORF">EKN06_00645</name>
</gene>
<keyword evidence="1" id="KW-1133">Transmembrane helix</keyword>
<dbReference type="Pfam" id="PF06170">
    <property type="entry name" value="DUF983"/>
    <property type="match status" value="1"/>
</dbReference>
<dbReference type="AlphaFoldDB" id="A0A437GZI2"/>
<keyword evidence="1" id="KW-0472">Membrane</keyword>
<dbReference type="InterPro" id="IPR009325">
    <property type="entry name" value="DUF983"/>
</dbReference>
<comment type="caution">
    <text evidence="2">The sequence shown here is derived from an EMBL/GenBank/DDBJ whole genome shotgun (WGS) entry which is preliminary data.</text>
</comment>
<dbReference type="OrthoDB" id="9799456at2"/>
<name>A0A437GZI2_9SPHN</name>
<feature type="transmembrane region" description="Helical" evidence="1">
    <location>
        <begin position="86"/>
        <end position="105"/>
    </location>
</feature>